<organism evidence="1 2">
    <name type="scientific">Actinomadura adrarensis</name>
    <dbReference type="NCBI Taxonomy" id="1819600"/>
    <lineage>
        <taxon>Bacteria</taxon>
        <taxon>Bacillati</taxon>
        <taxon>Actinomycetota</taxon>
        <taxon>Actinomycetes</taxon>
        <taxon>Streptosporangiales</taxon>
        <taxon>Thermomonosporaceae</taxon>
        <taxon>Actinomadura</taxon>
    </lineage>
</organism>
<dbReference type="EMBL" id="JBHTIR010001079">
    <property type="protein sequence ID" value="MFD0852119.1"/>
    <property type="molecule type" value="Genomic_DNA"/>
</dbReference>
<feature type="non-terminal residue" evidence="1">
    <location>
        <position position="113"/>
    </location>
</feature>
<comment type="caution">
    <text evidence="1">The sequence shown here is derived from an EMBL/GenBank/DDBJ whole genome shotgun (WGS) entry which is preliminary data.</text>
</comment>
<gene>
    <name evidence="1" type="ORF">ACFQ07_07800</name>
</gene>
<dbReference type="Proteomes" id="UP001597083">
    <property type="component" value="Unassembled WGS sequence"/>
</dbReference>
<evidence type="ECO:0000313" key="1">
    <source>
        <dbReference type="EMBL" id="MFD0852119.1"/>
    </source>
</evidence>
<name>A0ABW3CCA5_9ACTN</name>
<evidence type="ECO:0000313" key="2">
    <source>
        <dbReference type="Proteomes" id="UP001597083"/>
    </source>
</evidence>
<proteinExistence type="predicted"/>
<accession>A0ABW3CCA5</accession>
<sequence length="113" mass="11471">MSPKSQGDGEPGENLTVFGAGANNVIPGEVLVQLRPDTAAGLEVSVPPGPSRGSPGITREFGISELDAALADIGTTSISAVHAPGPPDTEHGLAMAADFTPMTSTYRVRFDPG</sequence>
<reference evidence="2" key="1">
    <citation type="journal article" date="2019" name="Int. J. Syst. Evol. Microbiol.">
        <title>The Global Catalogue of Microorganisms (GCM) 10K type strain sequencing project: providing services to taxonomists for standard genome sequencing and annotation.</title>
        <authorList>
            <consortium name="The Broad Institute Genomics Platform"/>
            <consortium name="The Broad Institute Genome Sequencing Center for Infectious Disease"/>
            <person name="Wu L."/>
            <person name="Ma J."/>
        </authorList>
    </citation>
    <scope>NUCLEOTIDE SEQUENCE [LARGE SCALE GENOMIC DNA]</scope>
    <source>
        <strain evidence="2">JCM 31696</strain>
    </source>
</reference>
<protein>
    <submittedName>
        <fullName evidence="1">Uncharacterized protein</fullName>
    </submittedName>
</protein>
<keyword evidence="2" id="KW-1185">Reference proteome</keyword>